<keyword evidence="3" id="KW-1185">Reference proteome</keyword>
<reference evidence="2 3" key="1">
    <citation type="submission" date="2013-01" db="EMBL/GenBank/DDBJ databases">
        <authorList>
            <person name="Fiebig A."/>
            <person name="Goeker M."/>
            <person name="Klenk H.-P.P."/>
        </authorList>
    </citation>
    <scope>NUCLEOTIDE SEQUENCE [LARGE SCALE GENOMIC DNA]</scope>
    <source>
        <strain evidence="2 3">DSM 24838</strain>
    </source>
</reference>
<dbReference type="PANTHER" id="PTHR43138">
    <property type="entry name" value="ACETYLTRANSFERASE, GNAT FAMILY"/>
    <property type="match status" value="1"/>
</dbReference>
<dbReference type="Pfam" id="PF00583">
    <property type="entry name" value="Acetyltransf_1"/>
    <property type="match status" value="1"/>
</dbReference>
<dbReference type="CDD" id="cd04301">
    <property type="entry name" value="NAT_SF"/>
    <property type="match status" value="1"/>
</dbReference>
<dbReference type="Gene3D" id="3.40.630.30">
    <property type="match status" value="1"/>
</dbReference>
<proteinExistence type="predicted"/>
<evidence type="ECO:0000313" key="3">
    <source>
        <dbReference type="Proteomes" id="UP000035100"/>
    </source>
</evidence>
<dbReference type="PROSITE" id="PS51186">
    <property type="entry name" value="GNAT"/>
    <property type="match status" value="1"/>
</dbReference>
<dbReference type="InterPro" id="IPR016181">
    <property type="entry name" value="Acyl_CoA_acyltransferase"/>
</dbReference>
<name>A0A0D0Q944_9RHOB</name>
<evidence type="ECO:0000259" key="1">
    <source>
        <dbReference type="PROSITE" id="PS51186"/>
    </source>
</evidence>
<dbReference type="GO" id="GO:0016747">
    <property type="term" value="F:acyltransferase activity, transferring groups other than amino-acyl groups"/>
    <property type="evidence" value="ECO:0007669"/>
    <property type="project" value="InterPro"/>
</dbReference>
<dbReference type="InterPro" id="IPR000182">
    <property type="entry name" value="GNAT_dom"/>
</dbReference>
<feature type="domain" description="N-acetyltransferase" evidence="1">
    <location>
        <begin position="3"/>
        <end position="164"/>
    </location>
</feature>
<dbReference type="InterPro" id="IPR052742">
    <property type="entry name" value="Mito_N-acetyltransferase"/>
</dbReference>
<dbReference type="OrthoDB" id="9788300at2"/>
<dbReference type="RefSeq" id="WP_018301529.1">
    <property type="nucleotide sequence ID" value="NZ_KB902277.1"/>
</dbReference>
<dbReference type="PANTHER" id="PTHR43138:SF1">
    <property type="entry name" value="N-ACETYLTRANSFERASE ACA1"/>
    <property type="match status" value="1"/>
</dbReference>
<organism evidence="2 3">
    <name type="scientific">Wenxinia marina DSM 24838</name>
    <dbReference type="NCBI Taxonomy" id="1123501"/>
    <lineage>
        <taxon>Bacteria</taxon>
        <taxon>Pseudomonadati</taxon>
        <taxon>Pseudomonadota</taxon>
        <taxon>Alphaproteobacteria</taxon>
        <taxon>Rhodobacterales</taxon>
        <taxon>Roseobacteraceae</taxon>
        <taxon>Wenxinia</taxon>
    </lineage>
</organism>
<dbReference type="Proteomes" id="UP000035100">
    <property type="component" value="Unassembled WGS sequence"/>
</dbReference>
<sequence>MTVTVRPATDADWPAIWAIVEPVVRAGEAYTVDPGMGEAEAKDFWCGPPSTHVTVAEVDGRVLGTAHMGPNRAGPGAHIANASYMVAADAQGRGVGRALVVDSLERLAADGFAGLQFNAVAESNRGALKLYADLGFDIVGTIPGGFDHPREGRVGLHILYRPLP</sequence>
<dbReference type="AlphaFoldDB" id="A0A0D0Q944"/>
<gene>
    <name evidence="2" type="ORF">Wenmar_02626</name>
</gene>
<accession>A0A0D0Q944</accession>
<comment type="caution">
    <text evidence="2">The sequence shown here is derived from an EMBL/GenBank/DDBJ whole genome shotgun (WGS) entry which is preliminary data.</text>
</comment>
<evidence type="ECO:0000313" key="2">
    <source>
        <dbReference type="EMBL" id="KIQ68897.1"/>
    </source>
</evidence>
<protein>
    <submittedName>
        <fullName evidence="2">Sortase</fullName>
    </submittedName>
</protein>
<dbReference type="EMBL" id="AONG01000012">
    <property type="protein sequence ID" value="KIQ68897.1"/>
    <property type="molecule type" value="Genomic_DNA"/>
</dbReference>
<dbReference type="eggNOG" id="COG1247">
    <property type="taxonomic scope" value="Bacteria"/>
</dbReference>
<dbReference type="SUPFAM" id="SSF55729">
    <property type="entry name" value="Acyl-CoA N-acyltransferases (Nat)"/>
    <property type="match status" value="1"/>
</dbReference>
<dbReference type="STRING" id="1123501.Wenmar_02626"/>